<evidence type="ECO:0000256" key="1">
    <source>
        <dbReference type="SAM" id="Phobius"/>
    </source>
</evidence>
<protein>
    <submittedName>
        <fullName evidence="2">Uncharacterized protein</fullName>
    </submittedName>
</protein>
<feature type="transmembrane region" description="Helical" evidence="1">
    <location>
        <begin position="135"/>
        <end position="155"/>
    </location>
</feature>
<accession>A0A3D9INR7</accession>
<comment type="caution">
    <text evidence="2">The sequence shown here is derived from an EMBL/GenBank/DDBJ whole genome shotgun (WGS) entry which is preliminary data.</text>
</comment>
<sequence>MSYVPYGFYRFSGWMLLLSGLLTIGIQYVHLEDIPASLQQMDYFVDVAVWTHIGLLVSFTMFLMGFVGLYLRQAAALKWWGWVSFGMIFAFVVLDLLHAPIQIFNYPVLFDGVANEEQLKQASDLVMRIGSEGPGFFFMILLMPLILLGSILMGVSMLRAKVLPKGPAIATLVSVILIFLPYDSITKYLFPLQYAVFVWYGFILAFEKREAVSEGE</sequence>
<gene>
    <name evidence="2" type="ORF">DFP98_12696</name>
</gene>
<feature type="transmembrane region" description="Helical" evidence="1">
    <location>
        <begin position="188"/>
        <end position="206"/>
    </location>
</feature>
<keyword evidence="1" id="KW-0472">Membrane</keyword>
<feature type="transmembrane region" description="Helical" evidence="1">
    <location>
        <begin position="162"/>
        <end position="182"/>
    </location>
</feature>
<keyword evidence="1" id="KW-0812">Transmembrane</keyword>
<evidence type="ECO:0000313" key="3">
    <source>
        <dbReference type="Proteomes" id="UP000256977"/>
    </source>
</evidence>
<keyword evidence="3" id="KW-1185">Reference proteome</keyword>
<reference evidence="2 3" key="1">
    <citation type="submission" date="2018-07" db="EMBL/GenBank/DDBJ databases">
        <title>Genomic Encyclopedia of Type Strains, Phase III (KMG-III): the genomes of soil and plant-associated and newly described type strains.</title>
        <authorList>
            <person name="Whitman W."/>
        </authorList>
    </citation>
    <scope>NUCLEOTIDE SEQUENCE [LARGE SCALE GENOMIC DNA]</scope>
    <source>
        <strain evidence="2 3">CECT 7287</strain>
    </source>
</reference>
<dbReference type="AlphaFoldDB" id="A0A3D9INR7"/>
<feature type="transmembrane region" description="Helical" evidence="1">
    <location>
        <begin position="79"/>
        <end position="101"/>
    </location>
</feature>
<name>A0A3D9INR7_9BACL</name>
<dbReference type="EMBL" id="QRDZ01000026">
    <property type="protein sequence ID" value="RED63420.1"/>
    <property type="molecule type" value="Genomic_DNA"/>
</dbReference>
<dbReference type="RefSeq" id="WP_116063780.1">
    <property type="nucleotide sequence ID" value="NZ_QRDZ01000026.1"/>
</dbReference>
<evidence type="ECO:0000313" key="2">
    <source>
        <dbReference type="EMBL" id="RED63420.1"/>
    </source>
</evidence>
<feature type="transmembrane region" description="Helical" evidence="1">
    <location>
        <begin position="47"/>
        <end position="67"/>
    </location>
</feature>
<dbReference type="OrthoDB" id="2620723at2"/>
<organism evidence="2 3">
    <name type="scientific">Cohnella phaseoli</name>
    <dbReference type="NCBI Taxonomy" id="456490"/>
    <lineage>
        <taxon>Bacteria</taxon>
        <taxon>Bacillati</taxon>
        <taxon>Bacillota</taxon>
        <taxon>Bacilli</taxon>
        <taxon>Bacillales</taxon>
        <taxon>Paenibacillaceae</taxon>
        <taxon>Cohnella</taxon>
    </lineage>
</organism>
<keyword evidence="1" id="KW-1133">Transmembrane helix</keyword>
<proteinExistence type="predicted"/>
<dbReference type="Proteomes" id="UP000256977">
    <property type="component" value="Unassembled WGS sequence"/>
</dbReference>